<reference evidence="10" key="2">
    <citation type="submission" date="2021-04" db="EMBL/GenBank/DDBJ databases">
        <authorList>
            <person name="Gilroy R."/>
        </authorList>
    </citation>
    <scope>NUCLEOTIDE SEQUENCE</scope>
    <source>
        <strain evidence="10">Gambia16-554</strain>
    </source>
</reference>
<organism evidence="10 11">
    <name type="scientific">Candidatus Coprenecus stercoravium</name>
    <dbReference type="NCBI Taxonomy" id="2840735"/>
    <lineage>
        <taxon>Bacteria</taxon>
        <taxon>Pseudomonadati</taxon>
        <taxon>Bacteroidota</taxon>
        <taxon>Bacteroidia</taxon>
        <taxon>Bacteroidales</taxon>
        <taxon>Rikenellaceae</taxon>
        <taxon>Rikenellaceae incertae sedis</taxon>
        <taxon>Candidatus Coprenecus</taxon>
    </lineage>
</organism>
<dbReference type="GO" id="GO:0000428">
    <property type="term" value="C:DNA-directed RNA polymerase complex"/>
    <property type="evidence" value="ECO:0007669"/>
    <property type="project" value="UniProtKB-KW"/>
</dbReference>
<dbReference type="Pfam" id="PF01192">
    <property type="entry name" value="RNA_pol_Rpb6"/>
    <property type="match status" value="1"/>
</dbReference>
<dbReference type="Gene3D" id="3.90.940.10">
    <property type="match status" value="1"/>
</dbReference>
<comment type="catalytic activity">
    <reaction evidence="8">
        <text>RNA(n) + a ribonucleoside 5'-triphosphate = RNA(n+1) + diphosphate</text>
        <dbReference type="Rhea" id="RHEA:21248"/>
        <dbReference type="Rhea" id="RHEA-COMP:14527"/>
        <dbReference type="Rhea" id="RHEA-COMP:17342"/>
        <dbReference type="ChEBI" id="CHEBI:33019"/>
        <dbReference type="ChEBI" id="CHEBI:61557"/>
        <dbReference type="ChEBI" id="CHEBI:140395"/>
        <dbReference type="EC" id="2.7.7.6"/>
    </reaction>
</comment>
<evidence type="ECO:0000313" key="10">
    <source>
        <dbReference type="EMBL" id="HIZ85817.1"/>
    </source>
</evidence>
<evidence type="ECO:0000313" key="11">
    <source>
        <dbReference type="Proteomes" id="UP000824115"/>
    </source>
</evidence>
<dbReference type="GO" id="GO:0003677">
    <property type="term" value="F:DNA binding"/>
    <property type="evidence" value="ECO:0007669"/>
    <property type="project" value="InterPro"/>
</dbReference>
<comment type="caution">
    <text evidence="10">The sequence shown here is derived from an EMBL/GenBank/DDBJ whole genome shotgun (WGS) entry which is preliminary data.</text>
</comment>
<dbReference type="EMBL" id="DXAW01000091">
    <property type="protein sequence ID" value="HIZ85817.1"/>
    <property type="molecule type" value="Genomic_DNA"/>
</dbReference>
<evidence type="ECO:0000256" key="2">
    <source>
        <dbReference type="ARBA" id="ARBA00012418"/>
    </source>
</evidence>
<dbReference type="InterPro" id="IPR006110">
    <property type="entry name" value="Pol_omega/Rpo6/RPB6"/>
</dbReference>
<dbReference type="EC" id="2.7.7.6" evidence="2"/>
<sequence length="105" mass="12294">MELKQVPTNTVTRNLSELAKPTGNIYESVMIIAKRANQISANVKQELSQKLEEFSNYADTLEETFENREQIEISKHYERLPKPTLIAVEEFRNGEIYYRKVDDQQ</sequence>
<dbReference type="SMART" id="SM01409">
    <property type="entry name" value="RNA_pol_Rpb6"/>
    <property type="match status" value="1"/>
</dbReference>
<keyword evidence="5" id="KW-0804">Transcription</keyword>
<accession>A0A9D2GPC7</accession>
<dbReference type="GO" id="GO:0006351">
    <property type="term" value="P:DNA-templated transcription"/>
    <property type="evidence" value="ECO:0007669"/>
    <property type="project" value="InterPro"/>
</dbReference>
<evidence type="ECO:0000256" key="8">
    <source>
        <dbReference type="ARBA" id="ARBA00048552"/>
    </source>
</evidence>
<evidence type="ECO:0000256" key="7">
    <source>
        <dbReference type="ARBA" id="ARBA00030998"/>
    </source>
</evidence>
<dbReference type="Proteomes" id="UP000824115">
    <property type="component" value="Unassembled WGS sequence"/>
</dbReference>
<keyword evidence="9" id="KW-0175">Coiled coil</keyword>
<dbReference type="InterPro" id="IPR036161">
    <property type="entry name" value="RPB6/omega-like_sf"/>
</dbReference>
<reference evidence="10" key="1">
    <citation type="journal article" date="2021" name="PeerJ">
        <title>Extensive microbial diversity within the chicken gut microbiome revealed by metagenomics and culture.</title>
        <authorList>
            <person name="Gilroy R."/>
            <person name="Ravi A."/>
            <person name="Getino M."/>
            <person name="Pursley I."/>
            <person name="Horton D.L."/>
            <person name="Alikhan N.F."/>
            <person name="Baker D."/>
            <person name="Gharbi K."/>
            <person name="Hall N."/>
            <person name="Watson M."/>
            <person name="Adriaenssens E.M."/>
            <person name="Foster-Nyarko E."/>
            <person name="Jarju S."/>
            <person name="Secka A."/>
            <person name="Antonio M."/>
            <person name="Oren A."/>
            <person name="Chaudhuri R.R."/>
            <person name="La Ragione R."/>
            <person name="Hildebrand F."/>
            <person name="Pallen M.J."/>
        </authorList>
    </citation>
    <scope>NUCLEOTIDE SEQUENCE</scope>
    <source>
        <strain evidence="10">Gambia16-554</strain>
    </source>
</reference>
<name>A0A9D2GPC7_9BACT</name>
<dbReference type="SUPFAM" id="SSF63562">
    <property type="entry name" value="RPB6/omega subunit-like"/>
    <property type="match status" value="1"/>
</dbReference>
<gene>
    <name evidence="10" type="ORF">IAC04_04950</name>
</gene>
<evidence type="ECO:0000256" key="1">
    <source>
        <dbReference type="ARBA" id="ARBA00006711"/>
    </source>
</evidence>
<evidence type="ECO:0000256" key="4">
    <source>
        <dbReference type="ARBA" id="ARBA00022478"/>
    </source>
</evidence>
<feature type="coiled-coil region" evidence="9">
    <location>
        <begin position="33"/>
        <end position="64"/>
    </location>
</feature>
<protein>
    <recommendedName>
        <fullName evidence="3">DNA-directed RNA polymerase subunit omega</fullName>
        <ecNumber evidence="2">2.7.7.6</ecNumber>
    </recommendedName>
    <alternativeName>
        <fullName evidence="7">RNA polymerase omega subunit</fullName>
    </alternativeName>
    <alternativeName>
        <fullName evidence="6">Transcriptase subunit omega</fullName>
    </alternativeName>
</protein>
<dbReference type="AlphaFoldDB" id="A0A9D2GPC7"/>
<keyword evidence="4 10" id="KW-0240">DNA-directed RNA polymerase</keyword>
<dbReference type="GO" id="GO:0003899">
    <property type="term" value="F:DNA-directed RNA polymerase activity"/>
    <property type="evidence" value="ECO:0007669"/>
    <property type="project" value="UniProtKB-EC"/>
</dbReference>
<evidence type="ECO:0000256" key="6">
    <source>
        <dbReference type="ARBA" id="ARBA00029924"/>
    </source>
</evidence>
<evidence type="ECO:0000256" key="3">
    <source>
        <dbReference type="ARBA" id="ARBA00013725"/>
    </source>
</evidence>
<comment type="similarity">
    <text evidence="1">Belongs to the RNA polymerase subunit omega family.</text>
</comment>
<evidence type="ECO:0000256" key="5">
    <source>
        <dbReference type="ARBA" id="ARBA00023163"/>
    </source>
</evidence>
<proteinExistence type="inferred from homology"/>
<evidence type="ECO:0000256" key="9">
    <source>
        <dbReference type="SAM" id="Coils"/>
    </source>
</evidence>